<name>A0ACC0B7X8_CATRO</name>
<comment type="caution">
    <text evidence="1">The sequence shown here is derived from an EMBL/GenBank/DDBJ whole genome shotgun (WGS) entry which is preliminary data.</text>
</comment>
<dbReference type="Proteomes" id="UP001060085">
    <property type="component" value="Linkage Group LG04"/>
</dbReference>
<accession>A0ACC0B7X8</accession>
<sequence length="162" mass="19160">MDPFEDFEKKNVGFEDELMDWAKQTAMKANTYLIVNRYQKSRTSDRRPSAARLTEEQLQQIERFMKSHLPPRNILQFFHEQDVGLHKIYNIVAKIKKNRMQGRNTVEEVLCLSAKRGYTVFYRNREESNVLSDIVVVHPTSIAMIRTWPCVLIMDTTYKTNK</sequence>
<reference evidence="2" key="1">
    <citation type="journal article" date="2023" name="Nat. Plants">
        <title>Single-cell RNA sequencing provides a high-resolution roadmap for understanding the multicellular compartmentation of specialized metabolism.</title>
        <authorList>
            <person name="Sun S."/>
            <person name="Shen X."/>
            <person name="Li Y."/>
            <person name="Li Y."/>
            <person name="Wang S."/>
            <person name="Li R."/>
            <person name="Zhang H."/>
            <person name="Shen G."/>
            <person name="Guo B."/>
            <person name="Wei J."/>
            <person name="Xu J."/>
            <person name="St-Pierre B."/>
            <person name="Chen S."/>
            <person name="Sun C."/>
        </authorList>
    </citation>
    <scope>NUCLEOTIDE SEQUENCE [LARGE SCALE GENOMIC DNA]</scope>
</reference>
<keyword evidence="2" id="KW-1185">Reference proteome</keyword>
<organism evidence="1 2">
    <name type="scientific">Catharanthus roseus</name>
    <name type="common">Madagascar periwinkle</name>
    <name type="synonym">Vinca rosea</name>
    <dbReference type="NCBI Taxonomy" id="4058"/>
    <lineage>
        <taxon>Eukaryota</taxon>
        <taxon>Viridiplantae</taxon>
        <taxon>Streptophyta</taxon>
        <taxon>Embryophyta</taxon>
        <taxon>Tracheophyta</taxon>
        <taxon>Spermatophyta</taxon>
        <taxon>Magnoliopsida</taxon>
        <taxon>eudicotyledons</taxon>
        <taxon>Gunneridae</taxon>
        <taxon>Pentapetalae</taxon>
        <taxon>asterids</taxon>
        <taxon>lamiids</taxon>
        <taxon>Gentianales</taxon>
        <taxon>Apocynaceae</taxon>
        <taxon>Rauvolfioideae</taxon>
        <taxon>Vinceae</taxon>
        <taxon>Catharanthinae</taxon>
        <taxon>Catharanthus</taxon>
    </lineage>
</organism>
<protein>
    <submittedName>
        <fullName evidence="1">Uncharacterized protein</fullName>
    </submittedName>
</protein>
<evidence type="ECO:0000313" key="2">
    <source>
        <dbReference type="Proteomes" id="UP001060085"/>
    </source>
</evidence>
<dbReference type="EMBL" id="CM044704">
    <property type="protein sequence ID" value="KAI5668764.1"/>
    <property type="molecule type" value="Genomic_DNA"/>
</dbReference>
<proteinExistence type="predicted"/>
<gene>
    <name evidence="1" type="ORF">M9H77_18617</name>
</gene>
<evidence type="ECO:0000313" key="1">
    <source>
        <dbReference type="EMBL" id="KAI5668764.1"/>
    </source>
</evidence>